<evidence type="ECO:0000313" key="1">
    <source>
        <dbReference type="EMBL" id="KHN76521.1"/>
    </source>
</evidence>
<dbReference type="Proteomes" id="UP000031036">
    <property type="component" value="Unassembled WGS sequence"/>
</dbReference>
<feature type="non-terminal residue" evidence="1">
    <location>
        <position position="157"/>
    </location>
</feature>
<gene>
    <name evidence="1" type="ORF">Tcan_01487</name>
</gene>
<comment type="caution">
    <text evidence="1">The sequence shown here is derived from an EMBL/GenBank/DDBJ whole genome shotgun (WGS) entry which is preliminary data.</text>
</comment>
<name>A0A0B2UZN6_TOXCA</name>
<evidence type="ECO:0000313" key="2">
    <source>
        <dbReference type="Proteomes" id="UP000031036"/>
    </source>
</evidence>
<sequence>MCFLRLRALQISLCMSHFEFERASCSRHFRFVDRATGRRFLQQISHLQMIKLFFSQLSTFVCVSHFDLKSVRPFRFGRIGADAGEICKVFCNVHVPIASWLNSSWAVLIKNGCQVRSLPVTPHLTAVRVRWWNSFMNWVMKSKCAPQTLQAYFKRLR</sequence>
<protein>
    <submittedName>
        <fullName evidence="1">Uncharacterized protein</fullName>
    </submittedName>
</protein>
<keyword evidence="2" id="KW-1185">Reference proteome</keyword>
<reference evidence="1 2" key="1">
    <citation type="submission" date="2014-11" db="EMBL/GenBank/DDBJ databases">
        <title>Genetic blueprint of the zoonotic pathogen Toxocara canis.</title>
        <authorList>
            <person name="Zhu X.-Q."/>
            <person name="Korhonen P.K."/>
            <person name="Cai H."/>
            <person name="Young N.D."/>
            <person name="Nejsum P."/>
            <person name="von Samson-Himmelstjerna G."/>
            <person name="Boag P.R."/>
            <person name="Tan P."/>
            <person name="Li Q."/>
            <person name="Min J."/>
            <person name="Yang Y."/>
            <person name="Wang X."/>
            <person name="Fang X."/>
            <person name="Hall R.S."/>
            <person name="Hofmann A."/>
            <person name="Sternberg P.W."/>
            <person name="Jex A.R."/>
            <person name="Gasser R.B."/>
        </authorList>
    </citation>
    <scope>NUCLEOTIDE SEQUENCE [LARGE SCALE GENOMIC DNA]</scope>
    <source>
        <strain evidence="1">PN_DK_2014</strain>
    </source>
</reference>
<dbReference type="AlphaFoldDB" id="A0A0B2UZN6"/>
<organism evidence="1 2">
    <name type="scientific">Toxocara canis</name>
    <name type="common">Canine roundworm</name>
    <dbReference type="NCBI Taxonomy" id="6265"/>
    <lineage>
        <taxon>Eukaryota</taxon>
        <taxon>Metazoa</taxon>
        <taxon>Ecdysozoa</taxon>
        <taxon>Nematoda</taxon>
        <taxon>Chromadorea</taxon>
        <taxon>Rhabditida</taxon>
        <taxon>Spirurina</taxon>
        <taxon>Ascaridomorpha</taxon>
        <taxon>Ascaridoidea</taxon>
        <taxon>Toxocaridae</taxon>
        <taxon>Toxocara</taxon>
    </lineage>
</organism>
<proteinExistence type="predicted"/>
<dbReference type="EMBL" id="JPKZ01002488">
    <property type="protein sequence ID" value="KHN76521.1"/>
    <property type="molecule type" value="Genomic_DNA"/>
</dbReference>
<accession>A0A0B2UZN6</accession>